<gene>
    <name evidence="1" type="ORF">SAMN04490357_2278</name>
</gene>
<dbReference type="AlphaFoldDB" id="A0A1H4TF79"/>
<reference evidence="1 2" key="1">
    <citation type="submission" date="2016-10" db="EMBL/GenBank/DDBJ databases">
        <authorList>
            <person name="de Groot N.N."/>
        </authorList>
    </citation>
    <scope>NUCLEOTIDE SEQUENCE [LARGE SCALE GENOMIC DNA]</scope>
    <source>
        <strain evidence="1 2">DSM 40306</strain>
    </source>
</reference>
<dbReference type="GeneID" id="95511448"/>
<organism evidence="1 2">
    <name type="scientific">Streptomyces misionensis</name>
    <dbReference type="NCBI Taxonomy" id="67331"/>
    <lineage>
        <taxon>Bacteria</taxon>
        <taxon>Bacillati</taxon>
        <taxon>Actinomycetota</taxon>
        <taxon>Actinomycetes</taxon>
        <taxon>Kitasatosporales</taxon>
        <taxon>Streptomycetaceae</taxon>
        <taxon>Streptomyces</taxon>
    </lineage>
</organism>
<dbReference type="STRING" id="67331.SAMN04490357_2278"/>
<dbReference type="Proteomes" id="UP000182375">
    <property type="component" value="Unassembled WGS sequence"/>
</dbReference>
<dbReference type="RefSeq" id="WP_074991960.1">
    <property type="nucleotide sequence ID" value="NZ_FNTD01000004.1"/>
</dbReference>
<accession>A0A1H4TF79</accession>
<protein>
    <recommendedName>
        <fullName evidence="3">Nucleopolyhedrovirus P10 family protein</fullName>
    </recommendedName>
</protein>
<dbReference type="EMBL" id="FNTD01000004">
    <property type="protein sequence ID" value="SEC55102.1"/>
    <property type="molecule type" value="Genomic_DNA"/>
</dbReference>
<evidence type="ECO:0000313" key="1">
    <source>
        <dbReference type="EMBL" id="SEC55102.1"/>
    </source>
</evidence>
<name>A0A1H4TF79_9ACTN</name>
<evidence type="ECO:0008006" key="3">
    <source>
        <dbReference type="Google" id="ProtNLM"/>
    </source>
</evidence>
<proteinExistence type="predicted"/>
<sequence length="240" mass="24267">MTADGWTQVVRHHVGLGRLLPLGGPGDGAWIAEAAAAAVLRRAADEVPGVRLGALRIALAHPAGVAEPAVPAPPSALPPGALRLTADFAAAFAEPLPEAAARLRRALATAADERLGLAVTEVDLRVTDLLETAGAARQAPPSQPPPAREVTIPAGDPAAAAALSVPGVARLTGLRVETRAGGTATLTHRHVRVDLAATAAHRTADVARRVRAAVRDALADRPTVAVLVTEVGEQAPAGPA</sequence>
<evidence type="ECO:0000313" key="2">
    <source>
        <dbReference type="Proteomes" id="UP000182375"/>
    </source>
</evidence>